<dbReference type="EnsemblMetazoa" id="ASIC001887-RA">
    <property type="protein sequence ID" value="ASIC001887-PA"/>
    <property type="gene ID" value="ASIC001887"/>
</dbReference>
<evidence type="ECO:0000313" key="1">
    <source>
        <dbReference type="EMBL" id="KFB35371.1"/>
    </source>
</evidence>
<dbReference type="AlphaFoldDB" id="A0A084VBM7"/>
<proteinExistence type="predicted"/>
<reference evidence="2" key="2">
    <citation type="submission" date="2020-05" db="UniProtKB">
        <authorList>
            <consortium name="EnsemblMetazoa"/>
        </authorList>
    </citation>
    <scope>IDENTIFICATION</scope>
</reference>
<protein>
    <submittedName>
        <fullName evidence="1 2">Saccharopine dehydrogenase</fullName>
    </submittedName>
</protein>
<dbReference type="EMBL" id="ATLV01008344">
    <property type="status" value="NOT_ANNOTATED_CDS"/>
    <property type="molecule type" value="Genomic_DNA"/>
</dbReference>
<sequence>MRYNACTLHKQNDRMEVFPGVCFSTRLVQSMAGKETMCAMHPKYVKVFQMGQREKEFHVSFKKQPFVKCSAHSMWMTNIVA</sequence>
<organism evidence="1">
    <name type="scientific">Anopheles sinensis</name>
    <name type="common">Mosquito</name>
    <dbReference type="NCBI Taxonomy" id="74873"/>
    <lineage>
        <taxon>Eukaryota</taxon>
        <taxon>Metazoa</taxon>
        <taxon>Ecdysozoa</taxon>
        <taxon>Arthropoda</taxon>
        <taxon>Hexapoda</taxon>
        <taxon>Insecta</taxon>
        <taxon>Pterygota</taxon>
        <taxon>Neoptera</taxon>
        <taxon>Endopterygota</taxon>
        <taxon>Diptera</taxon>
        <taxon>Nematocera</taxon>
        <taxon>Culicoidea</taxon>
        <taxon>Culicidae</taxon>
        <taxon>Anophelinae</taxon>
        <taxon>Anopheles</taxon>
    </lineage>
</organism>
<name>A0A084VBM7_ANOSI</name>
<gene>
    <name evidence="1" type="ORF">ZHAS_00001887</name>
</gene>
<dbReference type="VEuPathDB" id="VectorBase:ASIC001887"/>
<dbReference type="EMBL" id="KE524467">
    <property type="protein sequence ID" value="KFB35371.1"/>
    <property type="molecule type" value="Genomic_DNA"/>
</dbReference>
<dbReference type="Proteomes" id="UP000030765">
    <property type="component" value="Unassembled WGS sequence"/>
</dbReference>
<reference evidence="1 3" key="1">
    <citation type="journal article" date="2014" name="BMC Genomics">
        <title>Genome sequence of Anopheles sinensis provides insight into genetics basis of mosquito competence for malaria parasites.</title>
        <authorList>
            <person name="Zhou D."/>
            <person name="Zhang D."/>
            <person name="Ding G."/>
            <person name="Shi L."/>
            <person name="Hou Q."/>
            <person name="Ye Y."/>
            <person name="Xu Y."/>
            <person name="Zhou H."/>
            <person name="Xiong C."/>
            <person name="Li S."/>
            <person name="Yu J."/>
            <person name="Hong S."/>
            <person name="Yu X."/>
            <person name="Zou P."/>
            <person name="Chen C."/>
            <person name="Chang X."/>
            <person name="Wang W."/>
            <person name="Lv Y."/>
            <person name="Sun Y."/>
            <person name="Ma L."/>
            <person name="Shen B."/>
            <person name="Zhu C."/>
        </authorList>
    </citation>
    <scope>NUCLEOTIDE SEQUENCE [LARGE SCALE GENOMIC DNA]</scope>
</reference>
<accession>A0A084VBM7</accession>
<evidence type="ECO:0000313" key="3">
    <source>
        <dbReference type="Proteomes" id="UP000030765"/>
    </source>
</evidence>
<keyword evidence="3" id="KW-1185">Reference proteome</keyword>
<evidence type="ECO:0000313" key="2">
    <source>
        <dbReference type="EnsemblMetazoa" id="ASIC001887-PA"/>
    </source>
</evidence>